<keyword evidence="2" id="KW-1185">Reference proteome</keyword>
<dbReference type="KEGG" id="dmm:dnm_005160"/>
<dbReference type="Proteomes" id="UP000663722">
    <property type="component" value="Chromosome"/>
</dbReference>
<sequence>MLEIQGIRCQVSGVRCYSMINFFSVIPAKAGIHSFRKCGIGPKTDSCFRRNDKLFVRAKSKKFDHRVLRNFHVPDLKLGKKCKLLFQFP</sequence>
<evidence type="ECO:0000313" key="1">
    <source>
        <dbReference type="EMBL" id="QTA84519.1"/>
    </source>
</evidence>
<reference evidence="1" key="1">
    <citation type="journal article" date="2021" name="Microb. Physiol.">
        <title>Proteogenomic Insights into the Physiology of Marine, Sulfate-Reducing, Filamentous Desulfonema limicola and Desulfonema magnum.</title>
        <authorList>
            <person name="Schnaars V."/>
            <person name="Wohlbrand L."/>
            <person name="Scheve S."/>
            <person name="Hinrichs C."/>
            <person name="Reinhardt R."/>
            <person name="Rabus R."/>
        </authorList>
    </citation>
    <scope>NUCLEOTIDE SEQUENCE</scope>
    <source>
        <strain evidence="1">4be13</strain>
    </source>
</reference>
<name>A0A975BG05_9BACT</name>
<dbReference type="EMBL" id="CP061800">
    <property type="protein sequence ID" value="QTA84519.1"/>
    <property type="molecule type" value="Genomic_DNA"/>
</dbReference>
<evidence type="ECO:0000313" key="2">
    <source>
        <dbReference type="Proteomes" id="UP000663722"/>
    </source>
</evidence>
<gene>
    <name evidence="1" type="ORF">dnm_005160</name>
</gene>
<protein>
    <submittedName>
        <fullName evidence="1">Uncharacterized protein</fullName>
    </submittedName>
</protein>
<proteinExistence type="predicted"/>
<dbReference type="AlphaFoldDB" id="A0A975BG05"/>
<accession>A0A975BG05</accession>
<organism evidence="1 2">
    <name type="scientific">Desulfonema magnum</name>
    <dbReference type="NCBI Taxonomy" id="45655"/>
    <lineage>
        <taxon>Bacteria</taxon>
        <taxon>Pseudomonadati</taxon>
        <taxon>Thermodesulfobacteriota</taxon>
        <taxon>Desulfobacteria</taxon>
        <taxon>Desulfobacterales</taxon>
        <taxon>Desulfococcaceae</taxon>
        <taxon>Desulfonema</taxon>
    </lineage>
</organism>